<proteinExistence type="predicted"/>
<dbReference type="Proteomes" id="UP000005573">
    <property type="component" value="Unassembled WGS sequence"/>
</dbReference>
<dbReference type="AlphaFoldDB" id="E6LY71"/>
<evidence type="ECO:0000313" key="2">
    <source>
        <dbReference type="Proteomes" id="UP000005573"/>
    </source>
</evidence>
<organism evidence="1 2">
    <name type="scientific">Mobiluncus curtisii ATCC 51333</name>
    <dbReference type="NCBI Taxonomy" id="887326"/>
    <lineage>
        <taxon>Bacteria</taxon>
        <taxon>Bacillati</taxon>
        <taxon>Actinomycetota</taxon>
        <taxon>Actinomycetes</taxon>
        <taxon>Actinomycetales</taxon>
        <taxon>Actinomycetaceae</taxon>
        <taxon>Mobiluncus</taxon>
    </lineage>
</organism>
<accession>E6LY71</accession>
<dbReference type="HOGENOM" id="CLU_3027313_0_0_11"/>
<evidence type="ECO:0000313" key="1">
    <source>
        <dbReference type="EMBL" id="EFU80285.1"/>
    </source>
</evidence>
<protein>
    <submittedName>
        <fullName evidence="1">Uncharacterized protein</fullName>
    </submittedName>
</protein>
<reference evidence="1 2" key="1">
    <citation type="submission" date="2010-12" db="EMBL/GenBank/DDBJ databases">
        <authorList>
            <person name="Muzny D."/>
            <person name="Qin X."/>
            <person name="Deng J."/>
            <person name="Jiang H."/>
            <person name="Liu Y."/>
            <person name="Qu J."/>
            <person name="Song X.-Z."/>
            <person name="Zhang L."/>
            <person name="Thornton R."/>
            <person name="Coyle M."/>
            <person name="Francisco L."/>
            <person name="Jackson L."/>
            <person name="Javaid M."/>
            <person name="Korchina V."/>
            <person name="Kovar C."/>
            <person name="Mata R."/>
            <person name="Mathew T."/>
            <person name="Ngo R."/>
            <person name="Nguyen L."/>
            <person name="Nguyen N."/>
            <person name="Okwuonu G."/>
            <person name="Ongeri F."/>
            <person name="Pham C."/>
            <person name="Simmons D."/>
            <person name="Wilczek-Boney K."/>
            <person name="Hale W."/>
            <person name="Jakkamsetti A."/>
            <person name="Pham P."/>
            <person name="Ruth R."/>
            <person name="San Lucas F."/>
            <person name="Warren J."/>
            <person name="Zhang J."/>
            <person name="Zhao Z."/>
            <person name="Zhou C."/>
            <person name="Zhu D."/>
            <person name="Lee S."/>
            <person name="Bess C."/>
            <person name="Blankenburg K."/>
            <person name="Forbes L."/>
            <person name="Fu Q."/>
            <person name="Gubbala S."/>
            <person name="Hirani K."/>
            <person name="Jayaseelan J.C."/>
            <person name="Lara F."/>
            <person name="Munidasa M."/>
            <person name="Palculict T."/>
            <person name="Patil S."/>
            <person name="Pu L.-L."/>
            <person name="Saada N."/>
            <person name="Tang L."/>
            <person name="Weissenberger G."/>
            <person name="Zhu Y."/>
            <person name="Hemphill L."/>
            <person name="Shang Y."/>
            <person name="Youmans B."/>
            <person name="Ayvaz T."/>
            <person name="Ross M."/>
            <person name="Santibanez J."/>
            <person name="Aqrawi P."/>
            <person name="Gross S."/>
            <person name="Joshi V."/>
            <person name="Fowler G."/>
            <person name="Nazareth L."/>
            <person name="Reid J."/>
            <person name="Worley K."/>
            <person name="Petrosino J."/>
            <person name="Highlander S."/>
            <person name="Gibbs R."/>
        </authorList>
    </citation>
    <scope>NUCLEOTIDE SEQUENCE [LARGE SCALE GENOMIC DNA]</scope>
    <source>
        <strain evidence="1 2">ATCC 51333</strain>
    </source>
</reference>
<name>E6LY71_9ACTO</name>
<dbReference type="EMBL" id="AEPY01000005">
    <property type="protein sequence ID" value="EFU80285.1"/>
    <property type="molecule type" value="Genomic_DNA"/>
</dbReference>
<sequence length="55" mass="6244">MNRSQRFTSGRTENIRSTVAIAESCHDAYAQMYGVMEHDPIFGVMFELSKVVCND</sequence>
<comment type="caution">
    <text evidence="1">The sequence shown here is derived from an EMBL/GenBank/DDBJ whole genome shotgun (WGS) entry which is preliminary data.</text>
</comment>
<gene>
    <name evidence="1" type="ORF">HMPREF0388_0808</name>
</gene>